<sequence length="224" mass="24658">MLRNIIVTVPSHLCVLSLQQSLELTNIYLENAYKTKDKDIALVLCHDAEIALIQAKNAIKTQTKDVGDQTLREGVAAAYIDLGKLLESLGYQNEAQALCKKAEKWGGNAQDPGRLARNSIPNCIAYPNKECQDFSVGSSAGNPSPKQPRDIATIPPTIFAVNMGPPISEIKLPESDERLTNTPQLACCLGLLQASRSNDDILEPTARKWLQTIEKDIDEQDRFK</sequence>
<dbReference type="AlphaFoldDB" id="A0A9P6IK22"/>
<dbReference type="EMBL" id="JAAAHW010010545">
    <property type="protein sequence ID" value="KAF9924898.1"/>
    <property type="molecule type" value="Genomic_DNA"/>
</dbReference>
<evidence type="ECO:0000313" key="1">
    <source>
        <dbReference type="EMBL" id="KAF9924898.1"/>
    </source>
</evidence>
<reference evidence="1" key="1">
    <citation type="journal article" date="2020" name="Fungal Divers.">
        <title>Resolving the Mortierellaceae phylogeny through synthesis of multi-gene phylogenetics and phylogenomics.</title>
        <authorList>
            <person name="Vandepol N."/>
            <person name="Liber J."/>
            <person name="Desiro A."/>
            <person name="Na H."/>
            <person name="Kennedy M."/>
            <person name="Barry K."/>
            <person name="Grigoriev I.V."/>
            <person name="Miller A.N."/>
            <person name="O'Donnell K."/>
            <person name="Stajich J.E."/>
            <person name="Bonito G."/>
        </authorList>
    </citation>
    <scope>NUCLEOTIDE SEQUENCE</scope>
    <source>
        <strain evidence="1">MES-2147</strain>
    </source>
</reference>
<comment type="caution">
    <text evidence="1">The sequence shown here is derived from an EMBL/GenBank/DDBJ whole genome shotgun (WGS) entry which is preliminary data.</text>
</comment>
<feature type="non-terminal residue" evidence="1">
    <location>
        <position position="224"/>
    </location>
</feature>
<name>A0A9P6IK22_9FUNG</name>
<accession>A0A9P6IK22</accession>
<dbReference type="OrthoDB" id="2445729at2759"/>
<proteinExistence type="predicted"/>
<organism evidence="1 2">
    <name type="scientific">Modicella reniformis</name>
    <dbReference type="NCBI Taxonomy" id="1440133"/>
    <lineage>
        <taxon>Eukaryota</taxon>
        <taxon>Fungi</taxon>
        <taxon>Fungi incertae sedis</taxon>
        <taxon>Mucoromycota</taxon>
        <taxon>Mortierellomycotina</taxon>
        <taxon>Mortierellomycetes</taxon>
        <taxon>Mortierellales</taxon>
        <taxon>Mortierellaceae</taxon>
        <taxon>Modicella</taxon>
    </lineage>
</organism>
<gene>
    <name evidence="1" type="ORF">BGZ65_008083</name>
</gene>
<evidence type="ECO:0000313" key="2">
    <source>
        <dbReference type="Proteomes" id="UP000749646"/>
    </source>
</evidence>
<dbReference type="Proteomes" id="UP000749646">
    <property type="component" value="Unassembled WGS sequence"/>
</dbReference>
<keyword evidence="2" id="KW-1185">Reference proteome</keyword>
<protein>
    <submittedName>
        <fullName evidence="1">Uncharacterized protein</fullName>
    </submittedName>
</protein>